<name>A0A2M9CQC8_9CELL</name>
<dbReference type="Gene3D" id="1.10.10.60">
    <property type="entry name" value="Homeodomain-like"/>
    <property type="match status" value="1"/>
</dbReference>
<accession>A0A2M9CQC8</accession>
<dbReference type="Proteomes" id="UP000231693">
    <property type="component" value="Unassembled WGS sequence"/>
</dbReference>
<organism evidence="1 2">
    <name type="scientific">Sediminihabitans luteus</name>
    <dbReference type="NCBI Taxonomy" id="1138585"/>
    <lineage>
        <taxon>Bacteria</taxon>
        <taxon>Bacillati</taxon>
        <taxon>Actinomycetota</taxon>
        <taxon>Actinomycetes</taxon>
        <taxon>Micrococcales</taxon>
        <taxon>Cellulomonadaceae</taxon>
        <taxon>Sediminihabitans</taxon>
    </lineage>
</organism>
<reference evidence="1 2" key="1">
    <citation type="submission" date="2017-11" db="EMBL/GenBank/DDBJ databases">
        <title>Genomic Encyclopedia of Archaeal and Bacterial Type Strains, Phase II (KMG-II): From Individual Species to Whole Genera.</title>
        <authorList>
            <person name="Goeker M."/>
        </authorList>
    </citation>
    <scope>NUCLEOTIDE SEQUENCE [LARGE SCALE GENOMIC DNA]</scope>
    <source>
        <strain evidence="1 2">DSM 25478</strain>
    </source>
</reference>
<dbReference type="AlphaFoldDB" id="A0A2M9CQC8"/>
<sequence>MSALTVAAHEPSLRLSYARARLAEIDRMRQVYLASLDGVPQRDIAAAVHLSQASVHRMVVRARASGIERESVEEVVLKRFVGQFSTEQMLERLASMESWVPRVVDPVDGVLPGDSRADLDSLCEDGMISEDEVDQVLDARE</sequence>
<evidence type="ECO:0000313" key="1">
    <source>
        <dbReference type="EMBL" id="PJJ74132.1"/>
    </source>
</evidence>
<proteinExistence type="predicted"/>
<keyword evidence="2" id="KW-1185">Reference proteome</keyword>
<protein>
    <submittedName>
        <fullName evidence="1">Uncharacterized protein</fullName>
    </submittedName>
</protein>
<dbReference type="OrthoDB" id="5145113at2"/>
<gene>
    <name evidence="1" type="ORF">CLV28_1625</name>
</gene>
<dbReference type="EMBL" id="PGFE01000002">
    <property type="protein sequence ID" value="PJJ74132.1"/>
    <property type="molecule type" value="Genomic_DNA"/>
</dbReference>
<comment type="caution">
    <text evidence="1">The sequence shown here is derived from an EMBL/GenBank/DDBJ whole genome shotgun (WGS) entry which is preliminary data.</text>
</comment>
<evidence type="ECO:0000313" key="2">
    <source>
        <dbReference type="Proteomes" id="UP000231693"/>
    </source>
</evidence>